<dbReference type="Proteomes" id="UP001500220">
    <property type="component" value="Unassembled WGS sequence"/>
</dbReference>
<keyword evidence="5" id="KW-1185">Reference proteome</keyword>
<dbReference type="EMBL" id="BAAAHC010000008">
    <property type="protein sequence ID" value="GAA0518375.1"/>
    <property type="molecule type" value="Genomic_DNA"/>
</dbReference>
<name>A0A917JUJ7_9PSEU</name>
<reference evidence="2 5" key="2">
    <citation type="journal article" date="2019" name="Int. J. Syst. Evol. Microbiol.">
        <title>The Global Catalogue of Microorganisms (GCM) 10K type strain sequencing project: providing services to taxonomists for standard genome sequencing and annotation.</title>
        <authorList>
            <consortium name="The Broad Institute Genomics Platform"/>
            <consortium name="The Broad Institute Genome Sequencing Center for Infectious Disease"/>
            <person name="Wu L."/>
            <person name="Ma J."/>
        </authorList>
    </citation>
    <scope>NUCLEOTIDE SEQUENCE [LARGE SCALE GENOMIC DNA]</scope>
    <source>
        <strain evidence="2 5">JCM 10664</strain>
    </source>
</reference>
<evidence type="ECO:0000313" key="5">
    <source>
        <dbReference type="Proteomes" id="UP001500220"/>
    </source>
</evidence>
<evidence type="ECO:0000313" key="3">
    <source>
        <dbReference type="EMBL" id="GGI85133.1"/>
    </source>
</evidence>
<organism evidence="3 4">
    <name type="scientific">Saccharopolyspora thermophila</name>
    <dbReference type="NCBI Taxonomy" id="89367"/>
    <lineage>
        <taxon>Bacteria</taxon>
        <taxon>Bacillati</taxon>
        <taxon>Actinomycetota</taxon>
        <taxon>Actinomycetes</taxon>
        <taxon>Pseudonocardiales</taxon>
        <taxon>Pseudonocardiaceae</taxon>
        <taxon>Saccharopolyspora</taxon>
    </lineage>
</organism>
<dbReference type="RefSeq" id="WP_188987283.1">
    <property type="nucleotide sequence ID" value="NZ_BAAAHC010000008.1"/>
</dbReference>
<dbReference type="AlphaFoldDB" id="A0A917JUJ7"/>
<reference evidence="2" key="4">
    <citation type="submission" date="2023-12" db="EMBL/GenBank/DDBJ databases">
        <authorList>
            <person name="Sun Q."/>
            <person name="Inoue M."/>
        </authorList>
    </citation>
    <scope>NUCLEOTIDE SEQUENCE</scope>
    <source>
        <strain evidence="2">JCM 10664</strain>
    </source>
</reference>
<comment type="caution">
    <text evidence="3">The sequence shown here is derived from an EMBL/GenBank/DDBJ whole genome shotgun (WGS) entry which is preliminary data.</text>
</comment>
<sequence>MNHSGDAGIVVTGILGREWRYARTPDEIRDLVEAIVSEKPRQFSQVYVWDRPCRQSKDGTINEFPDHRLRVTTYSQDGWGAVNWMHPGAPDGALADSRNPDATEDTPPLLSDPEGDLWFPASASLPLEKVREAVAEYCRTGARPTCVQWQPGEWS</sequence>
<reference evidence="3" key="3">
    <citation type="submission" date="2020-09" db="EMBL/GenBank/DDBJ databases">
        <authorList>
            <person name="Sun Q."/>
            <person name="Zhou Y."/>
        </authorList>
    </citation>
    <scope>NUCLEOTIDE SEQUENCE</scope>
    <source>
        <strain evidence="3">CGMCC 4.7206</strain>
    </source>
</reference>
<feature type="region of interest" description="Disordered" evidence="1">
    <location>
        <begin position="87"/>
        <end position="114"/>
    </location>
</feature>
<reference evidence="3 4" key="1">
    <citation type="journal article" date="2014" name="Int. J. Syst. Evol. Microbiol.">
        <title>Complete genome sequence of Corynebacterium casei LMG S-19264T (=DSM 44701T), isolated from a smear-ripened cheese.</title>
        <authorList>
            <consortium name="US DOE Joint Genome Institute (JGI-PGF)"/>
            <person name="Walter F."/>
            <person name="Albersmeier A."/>
            <person name="Kalinowski J."/>
            <person name="Ruckert C."/>
        </authorList>
    </citation>
    <scope>NUCLEOTIDE SEQUENCE [LARGE SCALE GENOMIC DNA]</scope>
    <source>
        <strain evidence="3 4">CGMCC 4.7206</strain>
    </source>
</reference>
<proteinExistence type="predicted"/>
<evidence type="ECO:0000256" key="1">
    <source>
        <dbReference type="SAM" id="MobiDB-lite"/>
    </source>
</evidence>
<evidence type="ECO:0000313" key="4">
    <source>
        <dbReference type="Proteomes" id="UP000597989"/>
    </source>
</evidence>
<accession>A0A917JUJ7</accession>
<dbReference type="Proteomes" id="UP000597989">
    <property type="component" value="Unassembled WGS sequence"/>
</dbReference>
<dbReference type="Pfam" id="PF14430">
    <property type="entry name" value="Imm1"/>
    <property type="match status" value="1"/>
</dbReference>
<dbReference type="InterPro" id="IPR025680">
    <property type="entry name" value="DddI"/>
</dbReference>
<evidence type="ECO:0000313" key="2">
    <source>
        <dbReference type="EMBL" id="GAA0518375.1"/>
    </source>
</evidence>
<dbReference type="EMBL" id="BMMT01000006">
    <property type="protein sequence ID" value="GGI85133.1"/>
    <property type="molecule type" value="Genomic_DNA"/>
</dbReference>
<protein>
    <recommendedName>
        <fullName evidence="6">Immunity protein Imm1</fullName>
    </recommendedName>
</protein>
<gene>
    <name evidence="2" type="ORF">GCM10009545_20540</name>
    <name evidence="3" type="ORF">GCM10011581_22780</name>
</gene>
<evidence type="ECO:0008006" key="6">
    <source>
        <dbReference type="Google" id="ProtNLM"/>
    </source>
</evidence>